<feature type="modified residue" description="4-aspartylphosphate" evidence="10">
    <location>
        <position position="53"/>
    </location>
</feature>
<evidence type="ECO:0000256" key="4">
    <source>
        <dbReference type="ARBA" id="ARBA00022553"/>
    </source>
</evidence>
<dbReference type="Gene3D" id="1.10.10.60">
    <property type="entry name" value="Homeodomain-like"/>
    <property type="match status" value="2"/>
</dbReference>
<dbReference type="PANTHER" id="PTHR42713">
    <property type="entry name" value="HISTIDINE KINASE-RELATED"/>
    <property type="match status" value="1"/>
</dbReference>
<dbReference type="EMBL" id="JAQIFT010000040">
    <property type="protein sequence ID" value="MDA3731835.1"/>
    <property type="molecule type" value="Genomic_DNA"/>
</dbReference>
<dbReference type="GO" id="GO:0003700">
    <property type="term" value="F:DNA-binding transcription factor activity"/>
    <property type="evidence" value="ECO:0007669"/>
    <property type="project" value="InterPro"/>
</dbReference>
<dbReference type="PROSITE" id="PS01124">
    <property type="entry name" value="HTH_ARAC_FAMILY_2"/>
    <property type="match status" value="1"/>
</dbReference>
<evidence type="ECO:0000256" key="5">
    <source>
        <dbReference type="ARBA" id="ARBA00023012"/>
    </source>
</evidence>
<evidence type="ECO:0000256" key="2">
    <source>
        <dbReference type="ARBA" id="ARBA00018672"/>
    </source>
</evidence>
<dbReference type="Pfam" id="PF00072">
    <property type="entry name" value="Response_reg"/>
    <property type="match status" value="1"/>
</dbReference>
<dbReference type="InterPro" id="IPR018062">
    <property type="entry name" value="HTH_AraC-typ_CS"/>
</dbReference>
<dbReference type="CDD" id="cd17536">
    <property type="entry name" value="REC_YesN-like"/>
    <property type="match status" value="1"/>
</dbReference>
<keyword evidence="4 10" id="KW-0597">Phosphoprotein</keyword>
<dbReference type="PROSITE" id="PS00041">
    <property type="entry name" value="HTH_ARAC_FAMILY_1"/>
    <property type="match status" value="1"/>
</dbReference>
<feature type="domain" description="Response regulatory" evidence="12">
    <location>
        <begin position="2"/>
        <end position="118"/>
    </location>
</feature>
<dbReference type="PRINTS" id="PR00032">
    <property type="entry name" value="HTHARAC"/>
</dbReference>
<dbReference type="SUPFAM" id="SSF46689">
    <property type="entry name" value="Homeodomain-like"/>
    <property type="match status" value="2"/>
</dbReference>
<dbReference type="InterPro" id="IPR001789">
    <property type="entry name" value="Sig_transdc_resp-reg_receiver"/>
</dbReference>
<dbReference type="Pfam" id="PF12833">
    <property type="entry name" value="HTH_18"/>
    <property type="match status" value="1"/>
</dbReference>
<evidence type="ECO:0000256" key="8">
    <source>
        <dbReference type="ARBA" id="ARBA00023163"/>
    </source>
</evidence>
<proteinExistence type="predicted"/>
<dbReference type="InterPro" id="IPR011006">
    <property type="entry name" value="CheY-like_superfamily"/>
</dbReference>
<gene>
    <name evidence="13" type="ORF">PBV87_10130</name>
</gene>
<dbReference type="InterPro" id="IPR018060">
    <property type="entry name" value="HTH_AraC"/>
</dbReference>
<accession>A0AA42DMU3</accession>
<evidence type="ECO:0000259" key="11">
    <source>
        <dbReference type="PROSITE" id="PS01124"/>
    </source>
</evidence>
<dbReference type="Proteomes" id="UP001169242">
    <property type="component" value="Unassembled WGS sequence"/>
</dbReference>
<comment type="function">
    <text evidence="9">May play the central regulatory role in sporulation. It may be an element of the effector pathway responsible for the activation of sporulation genes in response to nutritional stress. Spo0A may act in concert with spo0H (a sigma factor) to control the expression of some genes that are critical to the sporulation process.</text>
</comment>
<evidence type="ECO:0000256" key="10">
    <source>
        <dbReference type="PROSITE-ProRule" id="PRU00169"/>
    </source>
</evidence>
<keyword evidence="14" id="KW-1185">Reference proteome</keyword>
<feature type="domain" description="HTH araC/xylS-type" evidence="11">
    <location>
        <begin position="275"/>
        <end position="373"/>
    </location>
</feature>
<dbReference type="GO" id="GO:0043565">
    <property type="term" value="F:sequence-specific DNA binding"/>
    <property type="evidence" value="ECO:0007669"/>
    <property type="project" value="InterPro"/>
</dbReference>
<dbReference type="Gene3D" id="3.40.50.2300">
    <property type="match status" value="1"/>
</dbReference>
<dbReference type="GO" id="GO:0000160">
    <property type="term" value="P:phosphorelay signal transduction system"/>
    <property type="evidence" value="ECO:0007669"/>
    <property type="project" value="UniProtKB-KW"/>
</dbReference>
<reference evidence="13" key="1">
    <citation type="journal article" date="2023" name="Int. J. Syst. Evol. Microbiol.">
        <title>&lt;i&gt;Holtiella tumoricola&lt;/i&gt; gen. nov. sp. nov., isolated from a human clinical sample.</title>
        <authorList>
            <person name="Allen-Vercoe E."/>
            <person name="Daigneault M.C."/>
            <person name="Vancuren S.J."/>
            <person name="Cochrane K."/>
            <person name="O'Neal L.L."/>
            <person name="Sankaranarayanan K."/>
            <person name="Lawson P.A."/>
        </authorList>
    </citation>
    <scope>NUCLEOTIDE SEQUENCE</scope>
    <source>
        <strain evidence="13">CC70A</strain>
    </source>
</reference>
<evidence type="ECO:0000256" key="7">
    <source>
        <dbReference type="ARBA" id="ARBA00023125"/>
    </source>
</evidence>
<comment type="caution">
    <text evidence="13">The sequence shown here is derived from an EMBL/GenBank/DDBJ whole genome shotgun (WGS) entry which is preliminary data.</text>
</comment>
<dbReference type="GO" id="GO:0005737">
    <property type="term" value="C:cytoplasm"/>
    <property type="evidence" value="ECO:0007669"/>
    <property type="project" value="UniProtKB-SubCell"/>
</dbReference>
<organism evidence="13 14">
    <name type="scientific">Holtiella tumoricola</name>
    <dbReference type="NCBI Taxonomy" id="3018743"/>
    <lineage>
        <taxon>Bacteria</taxon>
        <taxon>Bacillati</taxon>
        <taxon>Bacillota</taxon>
        <taxon>Clostridia</taxon>
        <taxon>Lachnospirales</taxon>
        <taxon>Cellulosilyticaceae</taxon>
        <taxon>Holtiella</taxon>
    </lineage>
</organism>
<comment type="subcellular location">
    <subcellularLocation>
        <location evidence="1">Cytoplasm</location>
    </subcellularLocation>
</comment>
<dbReference type="SMART" id="SM00342">
    <property type="entry name" value="HTH_ARAC"/>
    <property type="match status" value="1"/>
</dbReference>
<keyword evidence="5" id="KW-0902">Two-component regulatory system</keyword>
<sequence>MRILIIDDEPKIRRGMEKLIKTVEKDADVYTAEDGLLALELMKSIIPDIIFVDIKMPHMSGLEFISHAKEVSSHIQFVIASGYGEFEYAQQAIHYNVIGYILKPIMPAKIVEVLEKAKQNHLQYFKSLESLEELKMKYLDELLHVPYLSEEKLEAALNKIQLKNQYWILAGKSHKKLDDIKNELTTIIQKTCTLKCNILITTAENKIISILSCKEMHLCKCNNKIENALKSTMFFDKLISSDLLTAKEAIKHHIQLLLEQLDHDKDKGGSIHIVQKIKSYVHTNYQDKISLQDIAEQVYLHPAYISDLFKKTTGEKLTDYIMHIRIEKAKELLRTKDMKIYMLAEQVGFNNEKYFSKVFKELEGMTPNEYRREHQVY</sequence>
<evidence type="ECO:0000256" key="6">
    <source>
        <dbReference type="ARBA" id="ARBA00023015"/>
    </source>
</evidence>
<dbReference type="RefSeq" id="WP_271012157.1">
    <property type="nucleotide sequence ID" value="NZ_JAQIFT010000040.1"/>
</dbReference>
<dbReference type="PANTHER" id="PTHR42713:SF3">
    <property type="entry name" value="TRANSCRIPTIONAL REGULATORY PROTEIN HPTR"/>
    <property type="match status" value="1"/>
</dbReference>
<evidence type="ECO:0000313" key="14">
    <source>
        <dbReference type="Proteomes" id="UP001169242"/>
    </source>
</evidence>
<keyword evidence="7" id="KW-0238">DNA-binding</keyword>
<keyword evidence="3" id="KW-0963">Cytoplasm</keyword>
<evidence type="ECO:0000259" key="12">
    <source>
        <dbReference type="PROSITE" id="PS50110"/>
    </source>
</evidence>
<keyword evidence="8" id="KW-0804">Transcription</keyword>
<protein>
    <recommendedName>
        <fullName evidence="2">Stage 0 sporulation protein A homolog</fullName>
    </recommendedName>
</protein>
<evidence type="ECO:0000256" key="1">
    <source>
        <dbReference type="ARBA" id="ARBA00004496"/>
    </source>
</evidence>
<keyword evidence="6" id="KW-0805">Transcription regulation</keyword>
<name>A0AA42DMU3_9FIRM</name>
<dbReference type="InterPro" id="IPR009057">
    <property type="entry name" value="Homeodomain-like_sf"/>
</dbReference>
<dbReference type="SUPFAM" id="SSF52172">
    <property type="entry name" value="CheY-like"/>
    <property type="match status" value="1"/>
</dbReference>
<dbReference type="PROSITE" id="PS50110">
    <property type="entry name" value="RESPONSE_REGULATORY"/>
    <property type="match status" value="1"/>
</dbReference>
<evidence type="ECO:0000313" key="13">
    <source>
        <dbReference type="EMBL" id="MDA3731835.1"/>
    </source>
</evidence>
<dbReference type="InterPro" id="IPR051552">
    <property type="entry name" value="HptR"/>
</dbReference>
<dbReference type="InterPro" id="IPR020449">
    <property type="entry name" value="Tscrpt_reg_AraC-type_HTH"/>
</dbReference>
<evidence type="ECO:0000256" key="3">
    <source>
        <dbReference type="ARBA" id="ARBA00022490"/>
    </source>
</evidence>
<evidence type="ECO:0000256" key="9">
    <source>
        <dbReference type="ARBA" id="ARBA00024867"/>
    </source>
</evidence>
<dbReference type="AlphaFoldDB" id="A0AA42DMU3"/>
<dbReference type="SMART" id="SM00448">
    <property type="entry name" value="REC"/>
    <property type="match status" value="1"/>
</dbReference>